<evidence type="ECO:0000256" key="2">
    <source>
        <dbReference type="ARBA" id="ARBA00009810"/>
    </source>
</evidence>
<feature type="short sequence motif" description="TonB C-terminal box" evidence="12">
    <location>
        <begin position="674"/>
        <end position="691"/>
    </location>
</feature>
<reference evidence="16 17" key="1">
    <citation type="submission" date="2023-10" db="EMBL/GenBank/DDBJ databases">
        <authorList>
            <person name="Venkata Ramana C."/>
            <person name="Sasikala C."/>
            <person name="Dhurka M."/>
        </authorList>
    </citation>
    <scope>NUCLEOTIDE SEQUENCE [LARGE SCALE GENOMIC DNA]</scope>
    <source>
        <strain evidence="16 17">KCTC 32151</strain>
    </source>
</reference>
<dbReference type="Pfam" id="PF07715">
    <property type="entry name" value="Plug"/>
    <property type="match status" value="1"/>
</dbReference>
<feature type="domain" description="TonB-dependent receptor-like beta-barrel" evidence="14">
    <location>
        <begin position="240"/>
        <end position="658"/>
    </location>
</feature>
<dbReference type="InterPro" id="IPR036942">
    <property type="entry name" value="Beta-barrel_TonB_sf"/>
</dbReference>
<proteinExistence type="inferred from homology"/>
<evidence type="ECO:0000256" key="7">
    <source>
        <dbReference type="ARBA" id="ARBA00023077"/>
    </source>
</evidence>
<dbReference type="InterPro" id="IPR039426">
    <property type="entry name" value="TonB-dep_rcpt-like"/>
</dbReference>
<dbReference type="EMBL" id="JAWLIP010000001">
    <property type="protein sequence ID" value="MDV6224715.1"/>
    <property type="molecule type" value="Genomic_DNA"/>
</dbReference>
<dbReference type="Gene3D" id="2.170.130.10">
    <property type="entry name" value="TonB-dependent receptor, plug domain"/>
    <property type="match status" value="1"/>
</dbReference>
<evidence type="ECO:0000256" key="1">
    <source>
        <dbReference type="ARBA" id="ARBA00004571"/>
    </source>
</evidence>
<dbReference type="Proteomes" id="UP001185659">
    <property type="component" value="Unassembled WGS sequence"/>
</dbReference>
<accession>A0ABU4AEP0</accession>
<dbReference type="NCBIfam" id="TIGR01785">
    <property type="entry name" value="TonB-hemin"/>
    <property type="match status" value="1"/>
</dbReference>
<keyword evidence="10 11" id="KW-0998">Cell outer membrane</keyword>
<comment type="caution">
    <text evidence="16">The sequence shown here is derived from an EMBL/GenBank/DDBJ whole genome shotgun (WGS) entry which is preliminary data.</text>
</comment>
<dbReference type="InterPro" id="IPR012910">
    <property type="entry name" value="Plug_dom"/>
</dbReference>
<evidence type="ECO:0000259" key="15">
    <source>
        <dbReference type="Pfam" id="PF07715"/>
    </source>
</evidence>
<evidence type="ECO:0000256" key="12">
    <source>
        <dbReference type="PROSITE-ProRule" id="PRU10144"/>
    </source>
</evidence>
<name>A0ABU4AEP0_9HYPH</name>
<protein>
    <submittedName>
        <fullName evidence="16">TonB-dependent receptor</fullName>
    </submittedName>
</protein>
<keyword evidence="6" id="KW-0732">Signal</keyword>
<evidence type="ECO:0000256" key="3">
    <source>
        <dbReference type="ARBA" id="ARBA00022448"/>
    </source>
</evidence>
<evidence type="ECO:0000256" key="5">
    <source>
        <dbReference type="ARBA" id="ARBA00022692"/>
    </source>
</evidence>
<comment type="similarity">
    <text evidence="2 11 13">Belongs to the TonB-dependent receptor family.</text>
</comment>
<dbReference type="PROSITE" id="PS52016">
    <property type="entry name" value="TONB_DEPENDENT_REC_3"/>
    <property type="match status" value="1"/>
</dbReference>
<feature type="domain" description="TonB-dependent receptor plug" evidence="15">
    <location>
        <begin position="36"/>
        <end position="146"/>
    </location>
</feature>
<dbReference type="PROSITE" id="PS01156">
    <property type="entry name" value="TONB_DEPENDENT_REC_2"/>
    <property type="match status" value="1"/>
</dbReference>
<evidence type="ECO:0000313" key="17">
    <source>
        <dbReference type="Proteomes" id="UP001185659"/>
    </source>
</evidence>
<organism evidence="16 17">
    <name type="scientific">Nitratireductor aquimarinus</name>
    <dbReference type="NCBI Taxonomy" id="889300"/>
    <lineage>
        <taxon>Bacteria</taxon>
        <taxon>Pseudomonadati</taxon>
        <taxon>Pseudomonadota</taxon>
        <taxon>Alphaproteobacteria</taxon>
        <taxon>Hyphomicrobiales</taxon>
        <taxon>Phyllobacteriaceae</taxon>
        <taxon>Nitratireductor</taxon>
    </lineage>
</organism>
<comment type="subcellular location">
    <subcellularLocation>
        <location evidence="1 11">Cell outer membrane</location>
        <topology evidence="1 11">Multi-pass membrane protein</topology>
    </subcellularLocation>
</comment>
<dbReference type="InterPro" id="IPR037066">
    <property type="entry name" value="Plug_dom_sf"/>
</dbReference>
<keyword evidence="7 13" id="KW-0798">TonB box</keyword>
<dbReference type="InterPro" id="IPR010917">
    <property type="entry name" value="TonB_rcpt_CS"/>
</dbReference>
<keyword evidence="4 11" id="KW-1134">Transmembrane beta strand</keyword>
<sequence length="691" mass="74952">MEQAVSDEFGEGKTHRLKRLVVVDDQTLLPSGEAVYTTPAAVGSLDEKALQERFGGDVRTAVRSVPGAFTYSPSTNPAIEVNIRGLTGYGRVNAMIDGVPQTFRNVGGHGSSGGNLLYVHPELLAGVDVARGAVSGAAGAGTLAGAANFRTLEVDDVLKPGADIGALTRFKAGTNGYRWSGLLAGGARGKMFPGQTGDVSIVGALAYSDFHDYETADGAVFPDYDRVANAPAGGLVKLDFEPNGEHRFKLGGRWYDNRFTSSNYEQSLKNQTYTLDYTYDPGSALIDLAANVYYNETEMTYDSEFGGGYRGRESRDRSFGASLANTSRFVVGEGVDLSWYYGLSYGSTDFEVLRRRGANPPGRMQKASAFSDVTLDWNIFSLTAGLRYDYWNMSGQQTAYSAGTGDCPPGGPDCGNRKVSRSGGEFLPKVTLAADPLDWMQLYATYAHTARPPTVQEMLWTMIPFGDGIGSAYANNLGLEPEVRRGWDVGVNLHRDGVLLPDDRLRLKVGYYSHDIENYIVNDLADVTGIPWQVAKWVNAPGTTRMSGWEVQGSYDAGAFYVNASYTNADTDQPVGFGTGWGNGDAGFLPETYATVDVGVRLLEQRLNLGAQMRYVGPSRQANGMMEPEDLEAYTLYDAYGSYEIREDFNVFFTVENLFDKSYAVAASGPESMNSKRGRGRTFILGATAKF</sequence>
<keyword evidence="5 11" id="KW-0812">Transmembrane</keyword>
<dbReference type="InterPro" id="IPR011276">
    <property type="entry name" value="TonB_haem/Hb_rcpt"/>
</dbReference>
<dbReference type="PANTHER" id="PTHR30069:SF41">
    <property type="entry name" value="HEME_HEMOPEXIN UTILIZATION PROTEIN C"/>
    <property type="match status" value="1"/>
</dbReference>
<dbReference type="Pfam" id="PF00593">
    <property type="entry name" value="TonB_dep_Rec_b-barrel"/>
    <property type="match status" value="1"/>
</dbReference>
<dbReference type="InterPro" id="IPR000531">
    <property type="entry name" value="Beta-barrel_TonB"/>
</dbReference>
<evidence type="ECO:0000256" key="4">
    <source>
        <dbReference type="ARBA" id="ARBA00022452"/>
    </source>
</evidence>
<evidence type="ECO:0000256" key="8">
    <source>
        <dbReference type="ARBA" id="ARBA00023136"/>
    </source>
</evidence>
<evidence type="ECO:0000313" key="16">
    <source>
        <dbReference type="EMBL" id="MDV6224715.1"/>
    </source>
</evidence>
<keyword evidence="9 16" id="KW-0675">Receptor</keyword>
<keyword evidence="17" id="KW-1185">Reference proteome</keyword>
<evidence type="ECO:0000256" key="10">
    <source>
        <dbReference type="ARBA" id="ARBA00023237"/>
    </source>
</evidence>
<evidence type="ECO:0000256" key="9">
    <source>
        <dbReference type="ARBA" id="ARBA00023170"/>
    </source>
</evidence>
<evidence type="ECO:0000256" key="13">
    <source>
        <dbReference type="RuleBase" id="RU003357"/>
    </source>
</evidence>
<dbReference type="RefSeq" id="WP_317560095.1">
    <property type="nucleotide sequence ID" value="NZ_JAWLIP010000001.1"/>
</dbReference>
<dbReference type="Gene3D" id="2.40.170.20">
    <property type="entry name" value="TonB-dependent receptor, beta-barrel domain"/>
    <property type="match status" value="1"/>
</dbReference>
<evidence type="ECO:0000256" key="11">
    <source>
        <dbReference type="PROSITE-ProRule" id="PRU01360"/>
    </source>
</evidence>
<dbReference type="SUPFAM" id="SSF56935">
    <property type="entry name" value="Porins"/>
    <property type="match status" value="1"/>
</dbReference>
<keyword evidence="8 11" id="KW-0472">Membrane</keyword>
<dbReference type="PANTHER" id="PTHR30069">
    <property type="entry name" value="TONB-DEPENDENT OUTER MEMBRANE RECEPTOR"/>
    <property type="match status" value="1"/>
</dbReference>
<keyword evidence="3 11" id="KW-0813">Transport</keyword>
<evidence type="ECO:0000256" key="6">
    <source>
        <dbReference type="ARBA" id="ARBA00022729"/>
    </source>
</evidence>
<gene>
    <name evidence="16" type="ORF">R2G56_00300</name>
</gene>
<evidence type="ECO:0000259" key="14">
    <source>
        <dbReference type="Pfam" id="PF00593"/>
    </source>
</evidence>